<reference evidence="2 3" key="1">
    <citation type="submission" date="2021-03" db="EMBL/GenBank/DDBJ databases">
        <title>Genomic Encyclopedia of Type Strains, Phase IV (KMG-IV): sequencing the most valuable type-strain genomes for metagenomic binning, comparative biology and taxonomic classification.</title>
        <authorList>
            <person name="Goeker M."/>
        </authorList>
    </citation>
    <scope>NUCLEOTIDE SEQUENCE [LARGE SCALE GENOMIC DNA]</scope>
    <source>
        <strain evidence="2 3">DSM 27138</strain>
    </source>
</reference>
<gene>
    <name evidence="2" type="ORF">J2Z79_002873</name>
</gene>
<dbReference type="InterPro" id="IPR006750">
    <property type="entry name" value="YdcZ"/>
</dbReference>
<evidence type="ECO:0000313" key="2">
    <source>
        <dbReference type="EMBL" id="MBP2019434.1"/>
    </source>
</evidence>
<feature type="transmembrane region" description="Helical" evidence="1">
    <location>
        <begin position="68"/>
        <end position="90"/>
    </location>
</feature>
<dbReference type="EMBL" id="JAGGLG010000028">
    <property type="protein sequence ID" value="MBP2019434.1"/>
    <property type="molecule type" value="Genomic_DNA"/>
</dbReference>
<keyword evidence="1" id="KW-0472">Membrane</keyword>
<feature type="transmembrane region" description="Helical" evidence="1">
    <location>
        <begin position="96"/>
        <end position="119"/>
    </location>
</feature>
<organism evidence="2 3">
    <name type="scientific">Symbiobacterium terraclitae</name>
    <dbReference type="NCBI Taxonomy" id="557451"/>
    <lineage>
        <taxon>Bacteria</taxon>
        <taxon>Bacillati</taxon>
        <taxon>Bacillota</taxon>
        <taxon>Clostridia</taxon>
        <taxon>Eubacteriales</taxon>
        <taxon>Symbiobacteriaceae</taxon>
        <taxon>Symbiobacterium</taxon>
    </lineage>
</organism>
<name>A0ABS4JV97_9FIRM</name>
<feature type="transmembrane region" description="Helical" evidence="1">
    <location>
        <begin position="38"/>
        <end position="56"/>
    </location>
</feature>
<dbReference type="RefSeq" id="WP_209467543.1">
    <property type="nucleotide sequence ID" value="NZ_JAGGLG010000028.1"/>
</dbReference>
<sequence>MASWLTWLLIVVGGVAGALQAPVNATLAQHIRPMPASLVSFTVGAAAMLVVTLLTLRGQSLSSLAGGLAAAPAWSLLGGLCGAVVVSAVIVGTGAVGANATLSLITAVQLVTALLIDAAGLGTAGPIPIRWPQVVGVLLMIGGMKLVLTR</sequence>
<keyword evidence="1" id="KW-0812">Transmembrane</keyword>
<dbReference type="Proteomes" id="UP001519289">
    <property type="component" value="Unassembled WGS sequence"/>
</dbReference>
<protein>
    <submittedName>
        <fullName evidence="2">Transporter family-2 protein</fullName>
    </submittedName>
</protein>
<evidence type="ECO:0000256" key="1">
    <source>
        <dbReference type="SAM" id="Phobius"/>
    </source>
</evidence>
<dbReference type="Pfam" id="PF04657">
    <property type="entry name" value="DMT_YdcZ"/>
    <property type="match status" value="1"/>
</dbReference>
<feature type="transmembrane region" description="Helical" evidence="1">
    <location>
        <begin position="131"/>
        <end position="148"/>
    </location>
</feature>
<keyword evidence="1" id="KW-1133">Transmembrane helix</keyword>
<dbReference type="PANTHER" id="PTHR34821">
    <property type="entry name" value="INNER MEMBRANE PROTEIN YDCZ"/>
    <property type="match status" value="1"/>
</dbReference>
<comment type="caution">
    <text evidence="2">The sequence shown here is derived from an EMBL/GenBank/DDBJ whole genome shotgun (WGS) entry which is preliminary data.</text>
</comment>
<accession>A0ABS4JV97</accession>
<dbReference type="PANTHER" id="PTHR34821:SF2">
    <property type="entry name" value="INNER MEMBRANE PROTEIN YDCZ"/>
    <property type="match status" value="1"/>
</dbReference>
<evidence type="ECO:0000313" key="3">
    <source>
        <dbReference type="Proteomes" id="UP001519289"/>
    </source>
</evidence>
<proteinExistence type="predicted"/>
<keyword evidence="3" id="KW-1185">Reference proteome</keyword>